<proteinExistence type="inferred from homology"/>
<keyword evidence="10" id="KW-1185">Reference proteome</keyword>
<keyword evidence="3 5" id="KW-0689">Ribosomal protein</keyword>
<dbReference type="NCBIfam" id="NF004131">
    <property type="entry name" value="PRK05618.2-1"/>
    <property type="match status" value="1"/>
</dbReference>
<dbReference type="HAMAP" id="MF_01334">
    <property type="entry name" value="Ribosomal_bL25_CTC"/>
    <property type="match status" value="1"/>
</dbReference>
<dbReference type="Pfam" id="PF01386">
    <property type="entry name" value="Ribosomal_L25p"/>
    <property type="match status" value="1"/>
</dbReference>
<dbReference type="Proteomes" id="UP000199288">
    <property type="component" value="Unassembled WGS sequence"/>
</dbReference>
<protein>
    <recommendedName>
        <fullName evidence="5">Large ribosomal subunit protein bL25</fullName>
    </recommendedName>
    <alternativeName>
        <fullName evidence="5">General stress protein CTC</fullName>
    </alternativeName>
</protein>
<dbReference type="PANTHER" id="PTHR33284:SF1">
    <property type="entry name" value="RIBOSOMAL PROTEIN L25_GLN-TRNA SYNTHETASE, ANTI-CODON-BINDING DOMAIN-CONTAINING PROTEIN"/>
    <property type="match status" value="1"/>
</dbReference>
<feature type="domain" description="Large ribosomal subunit protein bL25 beta" evidence="8">
    <location>
        <begin position="98"/>
        <end position="178"/>
    </location>
</feature>
<reference evidence="10" key="1">
    <citation type="submission" date="2016-10" db="EMBL/GenBank/DDBJ databases">
        <authorList>
            <person name="Varghese N."/>
            <person name="Submissions S."/>
        </authorList>
    </citation>
    <scope>NUCLEOTIDE SEQUENCE [LARGE SCALE GENOMIC DNA]</scope>
    <source>
        <strain evidence="10">KPR-1</strain>
    </source>
</reference>
<dbReference type="SUPFAM" id="SSF50715">
    <property type="entry name" value="Ribosomal protein L25-like"/>
    <property type="match status" value="1"/>
</dbReference>
<evidence type="ECO:0000313" key="9">
    <source>
        <dbReference type="EMBL" id="SEA31952.1"/>
    </source>
</evidence>
<dbReference type="Gene3D" id="2.40.240.10">
    <property type="entry name" value="Ribosomal Protein L25, Chain P"/>
    <property type="match status" value="1"/>
</dbReference>
<accession>A0A1H4A8S3</accession>
<name>A0A1H4A8S3_9ACTO</name>
<sequence>MPEQLNAQLRTDFGKGAARRIRRDDLIPAVLYAKGDDPIHLTLPGHDTFLIIKDNVNALINVTYDGGKSLALVKDIQRNAVKRTIEHIDLVMVTRDQKVQVDVPVTITGESAPGTITLVEMVSMTVTAPVIDIPEVIEVSVEGLEDGTVVRFEDLTLPDDVEADYEVDQPIVIVEIPRIDESDLETPAAEDEGAEGEDAGDAAAEEGSEDAEDGAEG</sequence>
<evidence type="ECO:0000256" key="6">
    <source>
        <dbReference type="SAM" id="MobiDB-lite"/>
    </source>
</evidence>
<keyword evidence="4 5" id="KW-0687">Ribonucleoprotein</keyword>
<dbReference type="PANTHER" id="PTHR33284">
    <property type="entry name" value="RIBOSOMAL PROTEIN L25/GLN-TRNA SYNTHETASE, ANTI-CODON-BINDING DOMAIN-CONTAINING PROTEIN"/>
    <property type="match status" value="1"/>
</dbReference>
<keyword evidence="2 5" id="KW-0694">RNA-binding</keyword>
<dbReference type="InterPro" id="IPR020930">
    <property type="entry name" value="Ribosomal_uL5_bac-type"/>
</dbReference>
<evidence type="ECO:0000256" key="2">
    <source>
        <dbReference type="ARBA" id="ARBA00022884"/>
    </source>
</evidence>
<dbReference type="GO" id="GO:0003735">
    <property type="term" value="F:structural constituent of ribosome"/>
    <property type="evidence" value="ECO:0007669"/>
    <property type="project" value="InterPro"/>
</dbReference>
<dbReference type="InterPro" id="IPR037121">
    <property type="entry name" value="Ribosomal_bL25_C"/>
</dbReference>
<dbReference type="OrthoDB" id="5242980at2"/>
<keyword evidence="1 5" id="KW-0699">rRNA-binding</keyword>
<evidence type="ECO:0000313" key="10">
    <source>
        <dbReference type="Proteomes" id="UP000199288"/>
    </source>
</evidence>
<dbReference type="RefSeq" id="WP_092564002.1">
    <property type="nucleotide sequence ID" value="NZ_FNQV01000007.1"/>
</dbReference>
<dbReference type="InterPro" id="IPR020056">
    <property type="entry name" value="Rbsml_bL25/Gln-tRNA_synth_N"/>
</dbReference>
<dbReference type="Pfam" id="PF14693">
    <property type="entry name" value="Ribosomal_TL5_C"/>
    <property type="match status" value="1"/>
</dbReference>
<evidence type="ECO:0000259" key="8">
    <source>
        <dbReference type="Pfam" id="PF14693"/>
    </source>
</evidence>
<evidence type="ECO:0000256" key="4">
    <source>
        <dbReference type="ARBA" id="ARBA00023274"/>
    </source>
</evidence>
<dbReference type="InterPro" id="IPR029751">
    <property type="entry name" value="Ribosomal_L25_dom"/>
</dbReference>
<dbReference type="InterPro" id="IPR020057">
    <property type="entry name" value="Ribosomal_bL25_b-dom"/>
</dbReference>
<dbReference type="AlphaFoldDB" id="A0A1H4A8S3"/>
<evidence type="ECO:0000256" key="1">
    <source>
        <dbReference type="ARBA" id="ARBA00022730"/>
    </source>
</evidence>
<feature type="compositionally biased region" description="Acidic residues" evidence="6">
    <location>
        <begin position="182"/>
        <end position="217"/>
    </location>
</feature>
<dbReference type="EMBL" id="FNQV01000007">
    <property type="protein sequence ID" value="SEA31952.1"/>
    <property type="molecule type" value="Genomic_DNA"/>
</dbReference>
<evidence type="ECO:0000259" key="7">
    <source>
        <dbReference type="Pfam" id="PF01386"/>
    </source>
</evidence>
<dbReference type="GO" id="GO:0022625">
    <property type="term" value="C:cytosolic large ribosomal subunit"/>
    <property type="evidence" value="ECO:0007669"/>
    <property type="project" value="TreeGrafter"/>
</dbReference>
<organism evidence="9 10">
    <name type="scientific">Bowdeniella nasicola</name>
    <dbReference type="NCBI Taxonomy" id="208480"/>
    <lineage>
        <taxon>Bacteria</taxon>
        <taxon>Bacillati</taxon>
        <taxon>Actinomycetota</taxon>
        <taxon>Actinomycetes</taxon>
        <taxon>Actinomycetales</taxon>
        <taxon>Actinomycetaceae</taxon>
        <taxon>Bowdeniella</taxon>
    </lineage>
</organism>
<feature type="domain" description="Large ribosomal subunit protein bL25 L25" evidence="7">
    <location>
        <begin position="5"/>
        <end position="90"/>
    </location>
</feature>
<comment type="function">
    <text evidence="5">This is one of the proteins that binds to the 5S RNA in the ribosome where it forms part of the central protuberance.</text>
</comment>
<dbReference type="Gene3D" id="2.170.120.20">
    <property type="entry name" value="Ribosomal protein L25, beta domain"/>
    <property type="match status" value="1"/>
</dbReference>
<dbReference type="CDD" id="cd00495">
    <property type="entry name" value="Ribosomal_L25_TL5_CTC"/>
    <property type="match status" value="1"/>
</dbReference>
<dbReference type="GO" id="GO:0008097">
    <property type="term" value="F:5S rRNA binding"/>
    <property type="evidence" value="ECO:0007669"/>
    <property type="project" value="InterPro"/>
</dbReference>
<gene>
    <name evidence="5" type="primary">rplY</name>
    <name evidence="5" type="synonym">ctc</name>
    <name evidence="9" type="ORF">SAMN02910418_01353</name>
</gene>
<evidence type="ECO:0000256" key="5">
    <source>
        <dbReference type="HAMAP-Rule" id="MF_01334"/>
    </source>
</evidence>
<dbReference type="GO" id="GO:0006412">
    <property type="term" value="P:translation"/>
    <property type="evidence" value="ECO:0007669"/>
    <property type="project" value="UniProtKB-UniRule"/>
</dbReference>
<comment type="subunit">
    <text evidence="5">Part of the 50S ribosomal subunit; part of the 5S rRNA/L5/L18/L25 subcomplex. Contacts the 5S rRNA. Binds to the 5S rRNA independently of L5 and L18.</text>
</comment>
<dbReference type="InterPro" id="IPR001021">
    <property type="entry name" value="Ribosomal_bL25_long"/>
</dbReference>
<comment type="similarity">
    <text evidence="5">Belongs to the bacterial ribosomal protein bL25 family. CTC subfamily.</text>
</comment>
<dbReference type="InterPro" id="IPR011035">
    <property type="entry name" value="Ribosomal_bL25/Gln-tRNA_synth"/>
</dbReference>
<evidence type="ECO:0000256" key="3">
    <source>
        <dbReference type="ARBA" id="ARBA00022980"/>
    </source>
</evidence>
<feature type="region of interest" description="Disordered" evidence="6">
    <location>
        <begin position="178"/>
        <end position="217"/>
    </location>
</feature>
<dbReference type="NCBIfam" id="TIGR00731">
    <property type="entry name" value="bL25_bact_ctc"/>
    <property type="match status" value="1"/>
</dbReference>